<evidence type="ECO:0000256" key="5">
    <source>
        <dbReference type="ARBA" id="ARBA00022764"/>
    </source>
</evidence>
<comment type="similarity">
    <text evidence="2">Belongs to the prokaryotic molybdopterin-containing oxidoreductase family.</text>
</comment>
<dbReference type="SUPFAM" id="SSF53706">
    <property type="entry name" value="Formate dehydrogenase/DMSO reductase, domains 1-3"/>
    <property type="match status" value="1"/>
</dbReference>
<keyword evidence="4" id="KW-0479">Metal-binding</keyword>
<dbReference type="PROSITE" id="PS00932">
    <property type="entry name" value="MOLYBDOPTERIN_PROK_3"/>
    <property type="match status" value="1"/>
</dbReference>
<reference evidence="11 12" key="1">
    <citation type="submission" date="2017-09" db="EMBL/GenBank/DDBJ databases">
        <authorList>
            <person name="Ehlers B."/>
            <person name="Leendertz F.H."/>
        </authorList>
    </citation>
    <scope>NUCLEOTIDE SEQUENCE [LARGE SCALE GENOMIC DNA]</scope>
    <source>
        <strain evidence="11 12">CGMCC 4.6857</strain>
    </source>
</reference>
<dbReference type="InterPro" id="IPR006657">
    <property type="entry name" value="MoPterin_dinucl-bd_dom"/>
</dbReference>
<dbReference type="InterPro" id="IPR050612">
    <property type="entry name" value="Prok_Mopterin_Oxidored"/>
</dbReference>
<dbReference type="PROSITE" id="PS00490">
    <property type="entry name" value="MOLYBDOPTERIN_PROK_2"/>
    <property type="match status" value="1"/>
</dbReference>
<dbReference type="GO" id="GO:0043546">
    <property type="term" value="F:molybdopterin cofactor binding"/>
    <property type="evidence" value="ECO:0007669"/>
    <property type="project" value="InterPro"/>
</dbReference>
<keyword evidence="6" id="KW-0560">Oxidoreductase</keyword>
<evidence type="ECO:0000256" key="3">
    <source>
        <dbReference type="ARBA" id="ARBA00022505"/>
    </source>
</evidence>
<dbReference type="Proteomes" id="UP000219612">
    <property type="component" value="Unassembled WGS sequence"/>
</dbReference>
<dbReference type="InterPro" id="IPR009010">
    <property type="entry name" value="Asp_de-COase-like_dom_sf"/>
</dbReference>
<protein>
    <submittedName>
        <fullName evidence="11">Biotin/methionine sulfoxide reductase</fullName>
    </submittedName>
</protein>
<feature type="domain" description="Molybdopterin dinucleotide-binding" evidence="9">
    <location>
        <begin position="604"/>
        <end position="717"/>
    </location>
</feature>
<dbReference type="GO" id="GO:0030288">
    <property type="term" value="C:outer membrane-bounded periplasmic space"/>
    <property type="evidence" value="ECO:0007669"/>
    <property type="project" value="TreeGrafter"/>
</dbReference>
<dbReference type="GO" id="GO:0030151">
    <property type="term" value="F:molybdenum ion binding"/>
    <property type="evidence" value="ECO:0007669"/>
    <property type="project" value="TreeGrafter"/>
</dbReference>
<dbReference type="AlphaFoldDB" id="A0A285JD76"/>
<evidence type="ECO:0000259" key="10">
    <source>
        <dbReference type="Pfam" id="PF18364"/>
    </source>
</evidence>
<dbReference type="RefSeq" id="WP_097325149.1">
    <property type="nucleotide sequence ID" value="NZ_OBDY01000018.1"/>
</dbReference>
<name>A0A285JD76_9ACTN</name>
<keyword evidence="12" id="KW-1185">Reference proteome</keyword>
<dbReference type="Pfam" id="PF01568">
    <property type="entry name" value="Molydop_binding"/>
    <property type="match status" value="1"/>
</dbReference>
<dbReference type="Gene3D" id="2.40.40.20">
    <property type="match status" value="1"/>
</dbReference>
<evidence type="ECO:0000256" key="1">
    <source>
        <dbReference type="ARBA" id="ARBA00001942"/>
    </source>
</evidence>
<feature type="domain" description="Molybdopterin oxidoreductase N-terminal" evidence="10">
    <location>
        <begin position="22"/>
        <end position="56"/>
    </location>
</feature>
<dbReference type="Pfam" id="PF18364">
    <property type="entry name" value="Molybdopterin_N"/>
    <property type="match status" value="1"/>
</dbReference>
<evidence type="ECO:0000313" key="12">
    <source>
        <dbReference type="Proteomes" id="UP000219612"/>
    </source>
</evidence>
<dbReference type="SUPFAM" id="SSF50692">
    <property type="entry name" value="ADC-like"/>
    <property type="match status" value="1"/>
</dbReference>
<dbReference type="InterPro" id="IPR006655">
    <property type="entry name" value="Mopterin_OxRdtase_prok_CS"/>
</dbReference>
<dbReference type="GO" id="GO:0009055">
    <property type="term" value="F:electron transfer activity"/>
    <property type="evidence" value="ECO:0007669"/>
    <property type="project" value="TreeGrafter"/>
</dbReference>
<dbReference type="GO" id="GO:0009061">
    <property type="term" value="P:anaerobic respiration"/>
    <property type="evidence" value="ECO:0007669"/>
    <property type="project" value="TreeGrafter"/>
</dbReference>
<keyword evidence="3" id="KW-0500">Molybdenum</keyword>
<dbReference type="Gene3D" id="3.90.55.10">
    <property type="entry name" value="Dimethylsulfoxide Reductase, domain 3"/>
    <property type="match status" value="1"/>
</dbReference>
<dbReference type="PANTHER" id="PTHR43742:SF10">
    <property type="entry name" value="TRIMETHYLAMINE-N-OXIDE REDUCTASE 2"/>
    <property type="match status" value="1"/>
</dbReference>
<feature type="region of interest" description="Disordered" evidence="7">
    <location>
        <begin position="23"/>
        <end position="50"/>
    </location>
</feature>
<feature type="domain" description="Molybdopterin oxidoreductase" evidence="8">
    <location>
        <begin position="61"/>
        <end position="500"/>
    </location>
</feature>
<evidence type="ECO:0000256" key="7">
    <source>
        <dbReference type="SAM" id="MobiDB-lite"/>
    </source>
</evidence>
<dbReference type="Gene3D" id="3.40.228.10">
    <property type="entry name" value="Dimethylsulfoxide Reductase, domain 2"/>
    <property type="match status" value="1"/>
</dbReference>
<dbReference type="OrthoDB" id="7376058at2"/>
<comment type="cofactor">
    <cofactor evidence="1">
        <name>Mo-bis(molybdopterin guanine dinucleotide)</name>
        <dbReference type="ChEBI" id="CHEBI:60539"/>
    </cofactor>
</comment>
<evidence type="ECO:0000259" key="8">
    <source>
        <dbReference type="Pfam" id="PF00384"/>
    </source>
</evidence>
<dbReference type="Gene3D" id="3.40.50.740">
    <property type="match status" value="1"/>
</dbReference>
<evidence type="ECO:0000256" key="2">
    <source>
        <dbReference type="ARBA" id="ARBA00010312"/>
    </source>
</evidence>
<sequence length="745" mass="80099">MPAPTIPVVRQWHRGGVSTTNSSHWGAFRVAPDGSVTPRPGDPDPSPLLGNIQGAQRHRSRVAHPAVRRRSAGRGYDSYEQVSWDLALDLVAEALQGTRERHGDNAIFAGSYGWGSAGRFHHAQSQLHRFLALGGGYTRSRNTYSLGASEVVLPHIVGRRGAARVLSQGTDWPVVAGHADLIVAFGGLRAATTAVTPGGRATHDFASHVASARGRIVSISPLRDDLPSARGEWLAIRPGTDVALMFALAHQIAADGRADLAFLERFTVGGDRFLDSVRERTPAWASAICGVPEEAIVGLARRMTAGRTFITVSWSLQRAPSGEQPIWAGLALAAVLGQIGLPGGGFGHGYGSTGNTGGGKLPYGLPGFPQVPNPVTDFIPVAKISDLLLRPGEEFEYDGGHYTYPDVKLVYWAGGNPFHHHQDLTRLRRAFQRPETVIVQEPFWTATARHADIVLPVTTTLERDDFGVSHGDTHLIAMKASAEPYGSARDEYDIFADLAARLGYAEAFTQGRSSQEWLRHLYDRWRAEPKKPFGEFWAAGEMELPGRRDDTVLFADFREGKPLDTPSGRIELYSATVAGFGYPECPGYPVFAPGPRARAYGEMVLICNQPATRLHSQLDMGGFSQAAKRSGREPVRMHPGDAADRGIADGDVVRIQNERGSVLAGVALSDDVLPGVAQLSTGAWFDPSAPEVATCVHGNPNALTEDAGTSRLAQGCTGQVTSVLITRFGGPLPPVRAYDPPLEDS</sequence>
<keyword evidence="5" id="KW-0574">Periplasm</keyword>
<gene>
    <name evidence="11" type="ORF">SAMN05421748_118172</name>
</gene>
<evidence type="ECO:0000259" key="9">
    <source>
        <dbReference type="Pfam" id="PF01568"/>
    </source>
</evidence>
<evidence type="ECO:0000313" key="11">
    <source>
        <dbReference type="EMBL" id="SNY57777.1"/>
    </source>
</evidence>
<dbReference type="Pfam" id="PF00384">
    <property type="entry name" value="Molybdopterin"/>
    <property type="match status" value="1"/>
</dbReference>
<evidence type="ECO:0000256" key="4">
    <source>
        <dbReference type="ARBA" id="ARBA00022723"/>
    </source>
</evidence>
<dbReference type="PANTHER" id="PTHR43742">
    <property type="entry name" value="TRIMETHYLAMINE-N-OXIDE REDUCTASE"/>
    <property type="match status" value="1"/>
</dbReference>
<proteinExistence type="inferred from homology"/>
<dbReference type="GO" id="GO:0016491">
    <property type="term" value="F:oxidoreductase activity"/>
    <property type="evidence" value="ECO:0007669"/>
    <property type="project" value="UniProtKB-KW"/>
</dbReference>
<dbReference type="InterPro" id="IPR006656">
    <property type="entry name" value="Mopterin_OxRdtase"/>
</dbReference>
<evidence type="ECO:0000256" key="6">
    <source>
        <dbReference type="ARBA" id="ARBA00023002"/>
    </source>
</evidence>
<dbReference type="EMBL" id="OBDY01000018">
    <property type="protein sequence ID" value="SNY57777.1"/>
    <property type="molecule type" value="Genomic_DNA"/>
</dbReference>
<organism evidence="11 12">
    <name type="scientific">Paractinoplanes atraurantiacus</name>
    <dbReference type="NCBI Taxonomy" id="1036182"/>
    <lineage>
        <taxon>Bacteria</taxon>
        <taxon>Bacillati</taxon>
        <taxon>Actinomycetota</taxon>
        <taxon>Actinomycetes</taxon>
        <taxon>Micromonosporales</taxon>
        <taxon>Micromonosporaceae</taxon>
        <taxon>Paractinoplanes</taxon>
    </lineage>
</organism>
<accession>A0A285JD76</accession>
<dbReference type="InterPro" id="IPR041460">
    <property type="entry name" value="Molybdopterin_N"/>
</dbReference>